<feature type="transmembrane region" description="Helical" evidence="8">
    <location>
        <begin position="242"/>
        <end position="262"/>
    </location>
</feature>
<name>A0AAD7C1V3_9AGAR</name>
<keyword evidence="5 8" id="KW-1133">Transmembrane helix</keyword>
<protein>
    <submittedName>
        <fullName evidence="9">Cytosine-purine permease</fullName>
    </submittedName>
</protein>
<keyword evidence="4 8" id="KW-0812">Transmembrane</keyword>
<keyword evidence="10" id="KW-1185">Reference proteome</keyword>
<dbReference type="InterPro" id="IPR001248">
    <property type="entry name" value="Pur-cyt_permease"/>
</dbReference>
<evidence type="ECO:0000313" key="9">
    <source>
        <dbReference type="EMBL" id="KAJ7636859.1"/>
    </source>
</evidence>
<dbReference type="Proteomes" id="UP001221142">
    <property type="component" value="Unassembled WGS sequence"/>
</dbReference>
<feature type="transmembrane region" description="Helical" evidence="8">
    <location>
        <begin position="200"/>
        <end position="222"/>
    </location>
</feature>
<evidence type="ECO:0000256" key="2">
    <source>
        <dbReference type="ARBA" id="ARBA00008974"/>
    </source>
</evidence>
<feature type="transmembrane region" description="Helical" evidence="8">
    <location>
        <begin position="173"/>
        <end position="193"/>
    </location>
</feature>
<reference evidence="9" key="1">
    <citation type="submission" date="2023-03" db="EMBL/GenBank/DDBJ databases">
        <title>Massive genome expansion in bonnet fungi (Mycena s.s.) driven by repeated elements and novel gene families across ecological guilds.</title>
        <authorList>
            <consortium name="Lawrence Berkeley National Laboratory"/>
            <person name="Harder C.B."/>
            <person name="Miyauchi S."/>
            <person name="Viragh M."/>
            <person name="Kuo A."/>
            <person name="Thoen E."/>
            <person name="Andreopoulos B."/>
            <person name="Lu D."/>
            <person name="Skrede I."/>
            <person name="Drula E."/>
            <person name="Henrissat B."/>
            <person name="Morin E."/>
            <person name="Kohler A."/>
            <person name="Barry K."/>
            <person name="LaButti K."/>
            <person name="Morin E."/>
            <person name="Salamov A."/>
            <person name="Lipzen A."/>
            <person name="Mereny Z."/>
            <person name="Hegedus B."/>
            <person name="Baldrian P."/>
            <person name="Stursova M."/>
            <person name="Weitz H."/>
            <person name="Taylor A."/>
            <person name="Grigoriev I.V."/>
            <person name="Nagy L.G."/>
            <person name="Martin F."/>
            <person name="Kauserud H."/>
        </authorList>
    </citation>
    <scope>NUCLEOTIDE SEQUENCE</scope>
    <source>
        <strain evidence="9">9284</strain>
    </source>
</reference>
<dbReference type="AlphaFoldDB" id="A0AAD7C1V3"/>
<feature type="transmembrane region" description="Helical" evidence="8">
    <location>
        <begin position="337"/>
        <end position="362"/>
    </location>
</feature>
<comment type="similarity">
    <text evidence="2 7">Belongs to the purine-cytosine permease (2.A.39) family.</text>
</comment>
<feature type="transmembrane region" description="Helical" evidence="8">
    <location>
        <begin position="406"/>
        <end position="423"/>
    </location>
</feature>
<evidence type="ECO:0000256" key="5">
    <source>
        <dbReference type="ARBA" id="ARBA00022989"/>
    </source>
</evidence>
<accession>A0AAD7C1V3</accession>
<dbReference type="PANTHER" id="PTHR31806:SF5">
    <property type="entry name" value="PURINE-CYTOSINE PERMEASE FCY21"/>
    <property type="match status" value="1"/>
</dbReference>
<evidence type="ECO:0000256" key="4">
    <source>
        <dbReference type="ARBA" id="ARBA00022692"/>
    </source>
</evidence>
<organism evidence="9 10">
    <name type="scientific">Roridomyces roridus</name>
    <dbReference type="NCBI Taxonomy" id="1738132"/>
    <lineage>
        <taxon>Eukaryota</taxon>
        <taxon>Fungi</taxon>
        <taxon>Dikarya</taxon>
        <taxon>Basidiomycota</taxon>
        <taxon>Agaricomycotina</taxon>
        <taxon>Agaricomycetes</taxon>
        <taxon>Agaricomycetidae</taxon>
        <taxon>Agaricales</taxon>
        <taxon>Marasmiineae</taxon>
        <taxon>Mycenaceae</taxon>
        <taxon>Roridomyces</taxon>
    </lineage>
</organism>
<keyword evidence="6 7" id="KW-0472">Membrane</keyword>
<feature type="transmembrane region" description="Helical" evidence="8">
    <location>
        <begin position="103"/>
        <end position="127"/>
    </location>
</feature>
<dbReference type="PIRSF" id="PIRSF002744">
    <property type="entry name" value="Pur-cyt_permease"/>
    <property type="match status" value="1"/>
</dbReference>
<proteinExistence type="inferred from homology"/>
<feature type="transmembrane region" description="Helical" evidence="8">
    <location>
        <begin position="374"/>
        <end position="391"/>
    </location>
</feature>
<evidence type="ECO:0000313" key="10">
    <source>
        <dbReference type="Proteomes" id="UP001221142"/>
    </source>
</evidence>
<dbReference type="Gene3D" id="1.10.4160.10">
    <property type="entry name" value="Hydantoin permease"/>
    <property type="match status" value="1"/>
</dbReference>
<evidence type="ECO:0000256" key="7">
    <source>
        <dbReference type="PIRNR" id="PIRNR002744"/>
    </source>
</evidence>
<dbReference type="PANTHER" id="PTHR31806">
    <property type="entry name" value="PURINE-CYTOSINE PERMEASE FCY2-RELATED"/>
    <property type="match status" value="1"/>
</dbReference>
<dbReference type="EMBL" id="JARKIF010000006">
    <property type="protein sequence ID" value="KAJ7636859.1"/>
    <property type="molecule type" value="Genomic_DNA"/>
</dbReference>
<feature type="transmembrane region" description="Helical" evidence="8">
    <location>
        <begin position="283"/>
        <end position="304"/>
    </location>
</feature>
<gene>
    <name evidence="9" type="ORF">FB45DRAFT_907512</name>
</gene>
<feature type="transmembrane region" description="Helical" evidence="8">
    <location>
        <begin position="443"/>
        <end position="461"/>
    </location>
</feature>
<sequence>MSSTPNEKDVESLSLDDVKVDVARQESPVTSIDEKSKLYRLTRFLGRYGVETHGIAPIPEEERVDTKRFQLFMIWFSSNMNLTNLTSGAAGPVAFRLSFRDSAIVFLVADVLSLLIPATFGIFGPQLGTRSMVQARFSWGYYGAILPSIFNVASMMGYLILGVMVGGQLLAGASGHLSSTDGIVILTMLSFVVTFCGYKFIHWFACLAWIPSLLGMFVMLGVGGKHLHPSNYAMDDTPPATAAAVLSFAATVGAANLAWCTMTPDYGVYHDARSSPMIFARTYFGLFIPSLMTHLLGAAFASAASSVPAWAAAYEGGNNTGGLVAAILEPVHGFGKFLLVTMALSIVGACGPIMYSFGMSLMNVHPVFAKIPRYIFAMVATAIGIPLAIYAERNFYSSLVTFLDIIGYWTGSFSAIILMEHVVFRRLEFTRYKVEEWNNPRKLPPGLAAVLAFALSFALIVPCMDQSFFVGPLAKKGTGDLGIMVGFALTCITYTALRAVEKWLFPSHDA</sequence>
<feature type="transmembrane region" description="Helical" evidence="8">
    <location>
        <begin position="139"/>
        <end position="161"/>
    </location>
</feature>
<keyword evidence="3 7" id="KW-0813">Transport</keyword>
<feature type="transmembrane region" description="Helical" evidence="8">
    <location>
        <begin position="481"/>
        <end position="500"/>
    </location>
</feature>
<dbReference type="GO" id="GO:0022857">
    <property type="term" value="F:transmembrane transporter activity"/>
    <property type="evidence" value="ECO:0007669"/>
    <property type="project" value="InterPro"/>
</dbReference>
<dbReference type="GO" id="GO:0005886">
    <property type="term" value="C:plasma membrane"/>
    <property type="evidence" value="ECO:0007669"/>
    <property type="project" value="TreeGrafter"/>
</dbReference>
<comment type="caution">
    <text evidence="9">The sequence shown here is derived from an EMBL/GenBank/DDBJ whole genome shotgun (WGS) entry which is preliminary data.</text>
</comment>
<dbReference type="InterPro" id="IPR026030">
    <property type="entry name" value="Pur-cyt_permease_Fcy2/21/22"/>
</dbReference>
<comment type="subcellular location">
    <subcellularLocation>
        <location evidence="1">Membrane</location>
        <topology evidence="1">Multi-pass membrane protein</topology>
    </subcellularLocation>
</comment>
<evidence type="ECO:0000256" key="6">
    <source>
        <dbReference type="ARBA" id="ARBA00023136"/>
    </source>
</evidence>
<evidence type="ECO:0000256" key="1">
    <source>
        <dbReference type="ARBA" id="ARBA00004141"/>
    </source>
</evidence>
<dbReference type="Pfam" id="PF02133">
    <property type="entry name" value="Transp_cyt_pur"/>
    <property type="match status" value="1"/>
</dbReference>
<evidence type="ECO:0000256" key="8">
    <source>
        <dbReference type="SAM" id="Phobius"/>
    </source>
</evidence>
<evidence type="ECO:0000256" key="3">
    <source>
        <dbReference type="ARBA" id="ARBA00022448"/>
    </source>
</evidence>